<dbReference type="Proteomes" id="UP000534306">
    <property type="component" value="Unassembled WGS sequence"/>
</dbReference>
<gene>
    <name evidence="2" type="ORF">HNR71_005083</name>
    <name evidence="3" type="ORF">HPO96_10720</name>
</gene>
<evidence type="ECO:0000313" key="5">
    <source>
        <dbReference type="Proteomes" id="UP000553957"/>
    </source>
</evidence>
<evidence type="ECO:0008006" key="6">
    <source>
        <dbReference type="Google" id="ProtNLM"/>
    </source>
</evidence>
<dbReference type="EMBL" id="JABJRC010000002">
    <property type="protein sequence ID" value="NOL40718.1"/>
    <property type="molecule type" value="Genomic_DNA"/>
</dbReference>
<feature type="region of interest" description="Disordered" evidence="1">
    <location>
        <begin position="1198"/>
        <end position="1217"/>
    </location>
</feature>
<accession>A0A7Y4KXZ0</accession>
<dbReference type="Proteomes" id="UP000553957">
    <property type="component" value="Unassembled WGS sequence"/>
</dbReference>
<reference evidence="3 4" key="1">
    <citation type="submission" date="2020-05" db="EMBL/GenBank/DDBJ databases">
        <title>Genome sequence of Kribbella sandramycini ATCC 39419.</title>
        <authorList>
            <person name="Maclea K.S."/>
            <person name="Fair J.L."/>
        </authorList>
    </citation>
    <scope>NUCLEOTIDE SEQUENCE [LARGE SCALE GENOMIC DNA]</scope>
    <source>
        <strain evidence="3 4">ATCC 39419</strain>
    </source>
</reference>
<name>A0A7Y4KXZ0_9ACTN</name>
<evidence type="ECO:0000313" key="3">
    <source>
        <dbReference type="EMBL" id="NOL40718.1"/>
    </source>
</evidence>
<sequence length="1379" mass="153487">MTELNWDRFENLPGDRRTNFELLWRGAVWLTFARYGKFASRAQQPGVEFHLNLERDCQLGAAGQWFGWQTKWWEIGSGSRIGKTRRLDVEDSQAKTKRHVPGLTDWVLCTRRPLTPEDQRWYDGLAPGFRLHNQVSEELATLLAGDAALLKETYFGDLVLTPDRLADARTTAVEEVRDRWFPEVHQSTAAEQTLRRMLAEPEAWTDLAEISDGITDLIRAIRADVAATPLQAGLQTELDALLDTAQTVRDLLADAHEHVTKEHDHTWLELGEVVVPEPPALNPPVLRRLRAANHPASLACTNLVGGTRRAAVLAAQVFSQLQVRLAVVTGDAGFGKTQLAAKLTDETGERPAGVLLYGRRLGARDDLDKLARQVTCAGKPVETFEALLAAVDAAATRARCRLPIVIDGLNEAENPTEWKPLLGRLQAMLARYPSVLVVCTVRGSFVDRVLPSAVTDQVDLDGFTHDLDDVVAKYFDFFKIDADGADLPRELLRQPLALRIFCSVANPDRGGRVSLALLPRSLQAMFGEYLNDVGRRIDRLHPGISSADVERALQQLALEMWDTGARVVSEGRARQLFNDTGRWDASILAALEHEGILLRQPAEGAESTSVGPGMMVAVVYDLLAGHIIASALIRTRGSSFTSSLRDPSTMSLFRGSVDTRHPLSADIFDALVFLIPAGGAGQLWELVDGPLVDSALVRATALPPEEVDASTLEAFTQRFDSLAQRRDFWPRLQLVRAVPSHPLNATYLDAVLRPLAVADRDLLWTEWLRTSADTVLAEIGSLIDHWRNRADRTEADALRARWVRWMLTSTVRDLRDAATAALYWYGRGDVDGLFALAIESLAVNDAYVGERVVAAAYGIATAHQLYDPEFGGSLTTYLNQLAEVLTGPTATAPTFHRLTRYYAAGTVEFARVHYPDAVPAAVLDGVEFAPGPLPEALHDDDARRNEVRRTIHMDFGNYTLGRLFEDRRNYDYDHVGHRDATDRILGVVYDLGWRRERFEEIESRISRRDNDRGPGRMERYGKKYGWIGFYLVSGMLDARGGGIPWLEVDIDPTFPQPSPRLPMELPAWARPTPRDERRWLVDGQVTVPDELLYCTSLDGAEGPWVLVHAEIRTEGGSNGRSVFGLFNTVAVDAGDLDPLMDHWSRIAHPGRDLIDLASAYYLFAGEIPWNSRMVTSDHHSAEDDPYYDDLRLEEIEHPEGARSGSGDTGDEDILPAEDGNVGWEEWAAGLIRRQGNWPTYRTLRFESLAHGFSWEGHHSSQNQEFAYVPSQRLSQDFGLRAGGANFDQFEAGGEPASRSFGAPEGFSGHLLYVREDLVKAFARGRAVVTLGWGERETRFSPSGTVPERLLKVYQSSRNVWRTHRVVVEPAAPTEEAIHE</sequence>
<comment type="caution">
    <text evidence="3">The sequence shown here is derived from an EMBL/GenBank/DDBJ whole genome shotgun (WGS) entry which is preliminary data.</text>
</comment>
<evidence type="ECO:0000313" key="2">
    <source>
        <dbReference type="EMBL" id="MBB6569446.1"/>
    </source>
</evidence>
<keyword evidence="4" id="KW-1185">Reference proteome</keyword>
<reference evidence="2 5" key="2">
    <citation type="submission" date="2020-08" db="EMBL/GenBank/DDBJ databases">
        <title>Sequencing the genomes of 1000 actinobacteria strains.</title>
        <authorList>
            <person name="Klenk H.-P."/>
        </authorList>
    </citation>
    <scope>NUCLEOTIDE SEQUENCE [LARGE SCALE GENOMIC DNA]</scope>
    <source>
        <strain evidence="2 5">DSM 15626</strain>
    </source>
</reference>
<proteinExistence type="predicted"/>
<evidence type="ECO:0000313" key="4">
    <source>
        <dbReference type="Proteomes" id="UP000534306"/>
    </source>
</evidence>
<evidence type="ECO:0000256" key="1">
    <source>
        <dbReference type="SAM" id="MobiDB-lite"/>
    </source>
</evidence>
<dbReference type="RefSeq" id="WP_171673201.1">
    <property type="nucleotide sequence ID" value="NZ_BAAAGT010000002.1"/>
</dbReference>
<dbReference type="EMBL" id="JACHKF010000001">
    <property type="protein sequence ID" value="MBB6569446.1"/>
    <property type="molecule type" value="Genomic_DNA"/>
</dbReference>
<protein>
    <recommendedName>
        <fullName evidence="6">NACHT domain-containing protein</fullName>
    </recommendedName>
</protein>
<organism evidence="3 4">
    <name type="scientific">Kribbella sandramycini</name>
    <dbReference type="NCBI Taxonomy" id="60450"/>
    <lineage>
        <taxon>Bacteria</taxon>
        <taxon>Bacillati</taxon>
        <taxon>Actinomycetota</taxon>
        <taxon>Actinomycetes</taxon>
        <taxon>Propionibacteriales</taxon>
        <taxon>Kribbellaceae</taxon>
        <taxon>Kribbella</taxon>
    </lineage>
</organism>